<feature type="transmembrane region" description="Helical" evidence="1">
    <location>
        <begin position="18"/>
        <end position="35"/>
    </location>
</feature>
<keyword evidence="1" id="KW-0472">Membrane</keyword>
<keyword evidence="1" id="KW-0812">Transmembrane</keyword>
<sequence length="153" mass="16510">MSPAPTGRRGIPIYSRDHFLLSVAVGLVAGLYAGLDLLTGLGWVAFAAAIGVGIDFDHFLVAWYNTGDPRAIRYCLRNPRVVVLDQESIFHEYELGKLDRLLSHTLIGGPLVVGLWLFTPALAALAAATLYVHVVADLVADIRDVRETNASLG</sequence>
<name>A0ABU2FQE1_9EURY</name>
<evidence type="ECO:0000256" key="1">
    <source>
        <dbReference type="SAM" id="Phobius"/>
    </source>
</evidence>
<evidence type="ECO:0000313" key="3">
    <source>
        <dbReference type="Proteomes" id="UP001268864"/>
    </source>
</evidence>
<protein>
    <submittedName>
        <fullName evidence="2">Uncharacterized protein</fullName>
    </submittedName>
</protein>
<accession>A0ABU2FQE1</accession>
<dbReference type="Proteomes" id="UP001268864">
    <property type="component" value="Unassembled WGS sequence"/>
</dbReference>
<proteinExistence type="predicted"/>
<keyword evidence="3" id="KW-1185">Reference proteome</keyword>
<organism evidence="2 3">
    <name type="scientific">Haloarcula onubensis</name>
    <dbReference type="NCBI Taxonomy" id="2950539"/>
    <lineage>
        <taxon>Archaea</taxon>
        <taxon>Methanobacteriati</taxon>
        <taxon>Methanobacteriota</taxon>
        <taxon>Stenosarchaea group</taxon>
        <taxon>Halobacteria</taxon>
        <taxon>Halobacteriales</taxon>
        <taxon>Haloarculaceae</taxon>
        <taxon>Haloarcula</taxon>
    </lineage>
</organism>
<feature type="transmembrane region" description="Helical" evidence="1">
    <location>
        <begin position="106"/>
        <end position="132"/>
    </location>
</feature>
<evidence type="ECO:0000313" key="2">
    <source>
        <dbReference type="EMBL" id="MDS0282411.1"/>
    </source>
</evidence>
<gene>
    <name evidence="2" type="ORF">NDI86_09775</name>
</gene>
<keyword evidence="1" id="KW-1133">Transmembrane helix</keyword>
<dbReference type="EMBL" id="JAMQOS010000003">
    <property type="protein sequence ID" value="MDS0282411.1"/>
    <property type="molecule type" value="Genomic_DNA"/>
</dbReference>
<comment type="caution">
    <text evidence="2">The sequence shown here is derived from an EMBL/GenBank/DDBJ whole genome shotgun (WGS) entry which is preliminary data.</text>
</comment>
<dbReference type="RefSeq" id="WP_310900245.1">
    <property type="nucleotide sequence ID" value="NZ_JAMQOS010000003.1"/>
</dbReference>
<reference evidence="2 3" key="1">
    <citation type="submission" date="2022-06" db="EMBL/GenBank/DDBJ databases">
        <title>Halomicroarcula sp. a new haloarchaeum isolate from saline soil.</title>
        <authorList>
            <person name="Strakova D."/>
            <person name="Galisteo C."/>
            <person name="Sanchez-Porro C."/>
            <person name="Ventosa A."/>
        </authorList>
    </citation>
    <scope>NUCLEOTIDE SEQUENCE [LARGE SCALE GENOMIC DNA]</scope>
    <source>
        <strain evidence="2 3">S3CR25-11</strain>
    </source>
</reference>